<name>A0ABS4GKY2_9BACL</name>
<dbReference type="EMBL" id="JAGGKT010000002">
    <property type="protein sequence ID" value="MBP1930807.1"/>
    <property type="molecule type" value="Genomic_DNA"/>
</dbReference>
<dbReference type="Proteomes" id="UP001519343">
    <property type="component" value="Unassembled WGS sequence"/>
</dbReference>
<gene>
    <name evidence="1" type="ORF">J2Z37_000804</name>
</gene>
<accession>A0ABS4GKY2</accession>
<reference evidence="1 2" key="1">
    <citation type="submission" date="2021-03" db="EMBL/GenBank/DDBJ databases">
        <title>Genomic Encyclopedia of Type Strains, Phase IV (KMG-IV): sequencing the most valuable type-strain genomes for metagenomic binning, comparative biology and taxonomic classification.</title>
        <authorList>
            <person name="Goeker M."/>
        </authorList>
    </citation>
    <scope>NUCLEOTIDE SEQUENCE [LARGE SCALE GENOMIC DNA]</scope>
    <source>
        <strain evidence="1 2">DSM 24738</strain>
    </source>
</reference>
<evidence type="ECO:0000313" key="2">
    <source>
        <dbReference type="Proteomes" id="UP001519343"/>
    </source>
</evidence>
<organism evidence="1 2">
    <name type="scientific">Ammoniphilus resinae</name>
    <dbReference type="NCBI Taxonomy" id="861532"/>
    <lineage>
        <taxon>Bacteria</taxon>
        <taxon>Bacillati</taxon>
        <taxon>Bacillota</taxon>
        <taxon>Bacilli</taxon>
        <taxon>Bacillales</taxon>
        <taxon>Paenibacillaceae</taxon>
        <taxon>Aneurinibacillus group</taxon>
        <taxon>Ammoniphilus</taxon>
    </lineage>
</organism>
<sequence>MQGILFGRSTGLGVPANWVPGMPGLKRDIKQAGTI</sequence>
<keyword evidence="2" id="KW-1185">Reference proteome</keyword>
<comment type="caution">
    <text evidence="1">The sequence shown here is derived from an EMBL/GenBank/DDBJ whole genome shotgun (WGS) entry which is preliminary data.</text>
</comment>
<evidence type="ECO:0000313" key="1">
    <source>
        <dbReference type="EMBL" id="MBP1930807.1"/>
    </source>
</evidence>
<proteinExistence type="predicted"/>
<protein>
    <submittedName>
        <fullName evidence="1">Uncharacterized protein</fullName>
    </submittedName>
</protein>